<dbReference type="InterPro" id="IPR036388">
    <property type="entry name" value="WH-like_DNA-bd_sf"/>
</dbReference>
<evidence type="ECO:0000259" key="5">
    <source>
        <dbReference type="PROSITE" id="PS50931"/>
    </source>
</evidence>
<organism evidence="6 7">
    <name type="scientific">Cribrihabitans marinus</name>
    <dbReference type="NCBI Taxonomy" id="1227549"/>
    <lineage>
        <taxon>Bacteria</taxon>
        <taxon>Pseudomonadati</taxon>
        <taxon>Pseudomonadota</taxon>
        <taxon>Alphaproteobacteria</taxon>
        <taxon>Rhodobacterales</taxon>
        <taxon>Paracoccaceae</taxon>
        <taxon>Cribrihabitans</taxon>
    </lineage>
</organism>
<accession>A0A1H6YFA3</accession>
<dbReference type="GO" id="GO:0006351">
    <property type="term" value="P:DNA-templated transcription"/>
    <property type="evidence" value="ECO:0007669"/>
    <property type="project" value="TreeGrafter"/>
</dbReference>
<evidence type="ECO:0000313" key="6">
    <source>
        <dbReference type="EMBL" id="SEJ35425.1"/>
    </source>
</evidence>
<proteinExistence type="inferred from homology"/>
<dbReference type="OrthoDB" id="9813056at2"/>
<dbReference type="Gene3D" id="3.40.190.10">
    <property type="entry name" value="Periplasmic binding protein-like II"/>
    <property type="match status" value="2"/>
</dbReference>
<sequence>MKHLPHLPFLRSFEAAARLSSFTAAADELSLTQSAVSNHVRSLEEFIGRPLFVRLPRSLALTELGEAYLPSVRQALQQIDTATEAILTQPRKREVVVSCPTSLAAHWLAGAVRGFHAAHPEIQLTVHGTVWSDVEADVADVSITVCHEDELPADATRLWADRLAVICAPDFRVRGAALSDPAQLPEADLIRILGRLDYWDRVARHFGLPRLAMPGGLQTDVTALAIEWAAQGLGCAAVPRSLIGPFTARGLVIEPFAAEMDCPWLYCVRFKDRMPGAAVRLFKDWLQGQAAEMDR</sequence>
<dbReference type="PANTHER" id="PTHR30537">
    <property type="entry name" value="HTH-TYPE TRANSCRIPTIONAL REGULATOR"/>
    <property type="match status" value="1"/>
</dbReference>
<dbReference type="InterPro" id="IPR000847">
    <property type="entry name" value="LysR_HTH_N"/>
</dbReference>
<dbReference type="Pfam" id="PF00126">
    <property type="entry name" value="HTH_1"/>
    <property type="match status" value="1"/>
</dbReference>
<evidence type="ECO:0000256" key="1">
    <source>
        <dbReference type="ARBA" id="ARBA00009437"/>
    </source>
</evidence>
<dbReference type="GO" id="GO:0043565">
    <property type="term" value="F:sequence-specific DNA binding"/>
    <property type="evidence" value="ECO:0007669"/>
    <property type="project" value="TreeGrafter"/>
</dbReference>
<dbReference type="AlphaFoldDB" id="A0A1H6YFA3"/>
<dbReference type="InterPro" id="IPR036390">
    <property type="entry name" value="WH_DNA-bd_sf"/>
</dbReference>
<dbReference type="Pfam" id="PF03466">
    <property type="entry name" value="LysR_substrate"/>
    <property type="match status" value="1"/>
</dbReference>
<dbReference type="RefSeq" id="WP_092365043.1">
    <property type="nucleotide sequence ID" value="NZ_BMGV01000004.1"/>
</dbReference>
<comment type="similarity">
    <text evidence="1">Belongs to the LysR transcriptional regulatory family.</text>
</comment>
<dbReference type="FunFam" id="1.10.10.10:FF:000001">
    <property type="entry name" value="LysR family transcriptional regulator"/>
    <property type="match status" value="1"/>
</dbReference>
<dbReference type="InterPro" id="IPR005119">
    <property type="entry name" value="LysR_subst-bd"/>
</dbReference>
<keyword evidence="3" id="KW-0238">DNA-binding</keyword>
<protein>
    <submittedName>
        <fullName evidence="6">Transcriptional regulator, LysR family</fullName>
    </submittedName>
</protein>
<dbReference type="InterPro" id="IPR058163">
    <property type="entry name" value="LysR-type_TF_proteobact-type"/>
</dbReference>
<keyword evidence="2" id="KW-0805">Transcription regulation</keyword>
<evidence type="ECO:0000256" key="4">
    <source>
        <dbReference type="ARBA" id="ARBA00023163"/>
    </source>
</evidence>
<name>A0A1H6YFA3_9RHOB</name>
<dbReference type="PRINTS" id="PR00039">
    <property type="entry name" value="HTHLYSR"/>
</dbReference>
<dbReference type="PANTHER" id="PTHR30537:SF74">
    <property type="entry name" value="HTH-TYPE TRANSCRIPTIONAL REGULATOR TRPI"/>
    <property type="match status" value="1"/>
</dbReference>
<dbReference type="EMBL" id="FNYD01000004">
    <property type="protein sequence ID" value="SEJ35425.1"/>
    <property type="molecule type" value="Genomic_DNA"/>
</dbReference>
<evidence type="ECO:0000256" key="2">
    <source>
        <dbReference type="ARBA" id="ARBA00023015"/>
    </source>
</evidence>
<reference evidence="6 7" key="1">
    <citation type="submission" date="2016-10" db="EMBL/GenBank/DDBJ databases">
        <authorList>
            <person name="de Groot N.N."/>
        </authorList>
    </citation>
    <scope>NUCLEOTIDE SEQUENCE [LARGE SCALE GENOMIC DNA]</scope>
    <source>
        <strain evidence="6 7">DSM 29340</strain>
    </source>
</reference>
<keyword evidence="7" id="KW-1185">Reference proteome</keyword>
<dbReference type="SUPFAM" id="SSF46785">
    <property type="entry name" value="Winged helix' DNA-binding domain"/>
    <property type="match status" value="1"/>
</dbReference>
<gene>
    <name evidence="6" type="ORF">SAMN05444007_104245</name>
</gene>
<dbReference type="SUPFAM" id="SSF53850">
    <property type="entry name" value="Periplasmic binding protein-like II"/>
    <property type="match status" value="1"/>
</dbReference>
<feature type="domain" description="HTH lysR-type" evidence="5">
    <location>
        <begin position="10"/>
        <end position="62"/>
    </location>
</feature>
<dbReference type="STRING" id="1227549.SAMN05444007_104245"/>
<dbReference type="PROSITE" id="PS50931">
    <property type="entry name" value="HTH_LYSR"/>
    <property type="match status" value="1"/>
</dbReference>
<dbReference type="Gene3D" id="1.10.10.10">
    <property type="entry name" value="Winged helix-like DNA-binding domain superfamily/Winged helix DNA-binding domain"/>
    <property type="match status" value="1"/>
</dbReference>
<dbReference type="GO" id="GO:0003700">
    <property type="term" value="F:DNA-binding transcription factor activity"/>
    <property type="evidence" value="ECO:0007669"/>
    <property type="project" value="InterPro"/>
</dbReference>
<keyword evidence="4" id="KW-0804">Transcription</keyword>
<dbReference type="Proteomes" id="UP000199379">
    <property type="component" value="Unassembled WGS sequence"/>
</dbReference>
<evidence type="ECO:0000256" key="3">
    <source>
        <dbReference type="ARBA" id="ARBA00023125"/>
    </source>
</evidence>
<evidence type="ECO:0000313" key="7">
    <source>
        <dbReference type="Proteomes" id="UP000199379"/>
    </source>
</evidence>